<dbReference type="Proteomes" id="UP000504627">
    <property type="component" value="Unplaced"/>
</dbReference>
<proteinExistence type="predicted"/>
<dbReference type="Pfam" id="PF13923">
    <property type="entry name" value="zf-C3HC4_2"/>
    <property type="match status" value="1"/>
</dbReference>
<protein>
    <submittedName>
        <fullName evidence="8">Uncharacterized protein LOC113986283</fullName>
    </submittedName>
</protein>
<keyword evidence="1" id="KW-0479">Metal-binding</keyword>
<evidence type="ECO:0000256" key="1">
    <source>
        <dbReference type="ARBA" id="ARBA00022723"/>
    </source>
</evidence>
<evidence type="ECO:0000259" key="6">
    <source>
        <dbReference type="PROSITE" id="PS50089"/>
    </source>
</evidence>
<gene>
    <name evidence="8" type="primary">LOC113986283</name>
</gene>
<feature type="compositionally biased region" description="Basic and acidic residues" evidence="5">
    <location>
        <begin position="78"/>
        <end position="87"/>
    </location>
</feature>
<accession>A0A7R5KLS0</accession>
<dbReference type="PROSITE" id="PS00518">
    <property type="entry name" value="ZF_RING_1"/>
    <property type="match status" value="1"/>
</dbReference>
<name>A0A7R5KLS0_9PASS</name>
<dbReference type="PANTHER" id="PTHR23041:SF78">
    <property type="entry name" value="E3 UBIQUITIN-PROTEIN LIGASE RNF4"/>
    <property type="match status" value="1"/>
</dbReference>
<evidence type="ECO:0000256" key="2">
    <source>
        <dbReference type="ARBA" id="ARBA00022771"/>
    </source>
</evidence>
<feature type="region of interest" description="Disordered" evidence="5">
    <location>
        <begin position="71"/>
        <end position="113"/>
    </location>
</feature>
<keyword evidence="7" id="KW-1185">Reference proteome</keyword>
<evidence type="ECO:0000256" key="4">
    <source>
        <dbReference type="PROSITE-ProRule" id="PRU00175"/>
    </source>
</evidence>
<organism evidence="7 8">
    <name type="scientific">Pipra filicauda</name>
    <name type="common">Wire-tailed manakin</name>
    <dbReference type="NCBI Taxonomy" id="649802"/>
    <lineage>
        <taxon>Eukaryota</taxon>
        <taxon>Metazoa</taxon>
        <taxon>Chordata</taxon>
        <taxon>Craniata</taxon>
        <taxon>Vertebrata</taxon>
        <taxon>Euteleostomi</taxon>
        <taxon>Archelosauria</taxon>
        <taxon>Archosauria</taxon>
        <taxon>Dinosauria</taxon>
        <taxon>Saurischia</taxon>
        <taxon>Theropoda</taxon>
        <taxon>Coelurosauria</taxon>
        <taxon>Aves</taxon>
        <taxon>Neognathae</taxon>
        <taxon>Neoaves</taxon>
        <taxon>Telluraves</taxon>
        <taxon>Australaves</taxon>
        <taxon>Passeriformes</taxon>
        <taxon>Pipridae</taxon>
        <taxon>Pipra</taxon>
    </lineage>
</organism>
<dbReference type="InterPro" id="IPR013083">
    <property type="entry name" value="Znf_RING/FYVE/PHD"/>
</dbReference>
<dbReference type="GO" id="GO:0045944">
    <property type="term" value="P:positive regulation of transcription by RNA polymerase II"/>
    <property type="evidence" value="ECO:0007669"/>
    <property type="project" value="TreeGrafter"/>
</dbReference>
<sequence>MDSPASRTPVTRSLLSQLMDSLLGIRCRASVFSILGGIRRRFADVCEKNSGLSVQCLSACFSSGFRSRNAMSTRQPKRCGEPVDSRQARKRRRLVASNTGGASETEPIDPRESAVEEVIDLTDRSSEPEVSDLTNDNSVVQWQQSQQYPRFFRAADNSAVLLMSDNEEEQGDYDDIWPAGPASSLFWVDEDSEYQSQQYPRFLRAADNSAVLLMSDDEEELRDNNGTWPASLFSSLVWVDEDSEQWQQSQQYPRFFRAADNSAVLLMSDNEEEQGNYDDIWPAGPASSLFWVDEDSELLEEYEQQRRNVTLRSQRQSDSSVLGSNDEDEAIDNDVAWPEGTIRCPICMDFYSEILQSERLFLSTQCGHVFCSQCLPVALETANTCPICRTELTHEQYHSIYI</sequence>
<dbReference type="Gene3D" id="3.30.40.10">
    <property type="entry name" value="Zinc/RING finger domain, C3HC4 (zinc finger)"/>
    <property type="match status" value="1"/>
</dbReference>
<dbReference type="PANTHER" id="PTHR23041">
    <property type="entry name" value="RING FINGER DOMAIN-CONTAINING"/>
    <property type="match status" value="1"/>
</dbReference>
<dbReference type="InParanoid" id="A0A7R5KLS0"/>
<dbReference type="InterPro" id="IPR017907">
    <property type="entry name" value="Znf_RING_CS"/>
</dbReference>
<dbReference type="GO" id="GO:0008270">
    <property type="term" value="F:zinc ion binding"/>
    <property type="evidence" value="ECO:0007669"/>
    <property type="project" value="UniProtKB-KW"/>
</dbReference>
<dbReference type="InterPro" id="IPR001841">
    <property type="entry name" value="Znf_RING"/>
</dbReference>
<dbReference type="SMART" id="SM00184">
    <property type="entry name" value="RING"/>
    <property type="match status" value="1"/>
</dbReference>
<dbReference type="SUPFAM" id="SSF57850">
    <property type="entry name" value="RING/U-box"/>
    <property type="match status" value="1"/>
</dbReference>
<evidence type="ECO:0000256" key="3">
    <source>
        <dbReference type="ARBA" id="ARBA00022833"/>
    </source>
</evidence>
<reference evidence="8" key="1">
    <citation type="submission" date="2025-08" db="UniProtKB">
        <authorList>
            <consortium name="RefSeq"/>
        </authorList>
    </citation>
    <scope>IDENTIFICATION</scope>
    <source>
        <tissue evidence="8">Muscle</tissue>
    </source>
</reference>
<evidence type="ECO:0000313" key="7">
    <source>
        <dbReference type="Proteomes" id="UP000504627"/>
    </source>
</evidence>
<evidence type="ECO:0000256" key="5">
    <source>
        <dbReference type="SAM" id="MobiDB-lite"/>
    </source>
</evidence>
<keyword evidence="2 4" id="KW-0863">Zinc-finger</keyword>
<dbReference type="GeneID" id="113986283"/>
<dbReference type="InterPro" id="IPR047134">
    <property type="entry name" value="RNF4"/>
</dbReference>
<dbReference type="AlphaFoldDB" id="A0A7R5KLS0"/>
<evidence type="ECO:0000313" key="8">
    <source>
        <dbReference type="RefSeq" id="XP_039241515.1"/>
    </source>
</evidence>
<dbReference type="PROSITE" id="PS50089">
    <property type="entry name" value="ZF_RING_2"/>
    <property type="match status" value="1"/>
</dbReference>
<keyword evidence="3" id="KW-0862">Zinc</keyword>
<feature type="domain" description="RING-type" evidence="6">
    <location>
        <begin position="344"/>
        <end position="389"/>
    </location>
</feature>
<dbReference type="RefSeq" id="XP_039241515.1">
    <property type="nucleotide sequence ID" value="XM_039385581.1"/>
</dbReference>